<dbReference type="RefSeq" id="XP_056787121.1">
    <property type="nucleotide sequence ID" value="XM_056938029.1"/>
</dbReference>
<reference evidence="2" key="1">
    <citation type="submission" date="2022-12" db="EMBL/GenBank/DDBJ databases">
        <authorList>
            <person name="Petersen C."/>
        </authorList>
    </citation>
    <scope>NUCLEOTIDE SEQUENCE</scope>
    <source>
        <strain evidence="2">IBT 30728</strain>
    </source>
</reference>
<dbReference type="Proteomes" id="UP001148312">
    <property type="component" value="Unassembled WGS sequence"/>
</dbReference>
<evidence type="ECO:0000313" key="3">
    <source>
        <dbReference type="Proteomes" id="UP001148312"/>
    </source>
</evidence>
<evidence type="ECO:0000256" key="1">
    <source>
        <dbReference type="SAM" id="MobiDB-lite"/>
    </source>
</evidence>
<sequence length="83" mass="9216">MANFVEGSLSDPVPADLNGGLDPQSGRECFHTSMTRDEGKSTLPGYEGMSWRVKQYLQQPNAQDEVRWPGKADLARRFTTATI</sequence>
<keyword evidence="3" id="KW-1185">Reference proteome</keyword>
<accession>A0A9X0BNG7</accession>
<dbReference type="AlphaFoldDB" id="A0A9X0BNG7"/>
<protein>
    <submittedName>
        <fullName evidence="2">Uncharacterized protein</fullName>
    </submittedName>
</protein>
<dbReference type="EMBL" id="JAPWDQ010000012">
    <property type="protein sequence ID" value="KAJ5475363.1"/>
    <property type="molecule type" value="Genomic_DNA"/>
</dbReference>
<organism evidence="2 3">
    <name type="scientific">Penicillium diatomitis</name>
    <dbReference type="NCBI Taxonomy" id="2819901"/>
    <lineage>
        <taxon>Eukaryota</taxon>
        <taxon>Fungi</taxon>
        <taxon>Dikarya</taxon>
        <taxon>Ascomycota</taxon>
        <taxon>Pezizomycotina</taxon>
        <taxon>Eurotiomycetes</taxon>
        <taxon>Eurotiomycetidae</taxon>
        <taxon>Eurotiales</taxon>
        <taxon>Aspergillaceae</taxon>
        <taxon>Penicillium</taxon>
    </lineage>
</organism>
<gene>
    <name evidence="2" type="ORF">N7539_008429</name>
</gene>
<reference evidence="2" key="2">
    <citation type="journal article" date="2023" name="IMA Fungus">
        <title>Comparative genomic study of the Penicillium genus elucidates a diverse pangenome and 15 lateral gene transfer events.</title>
        <authorList>
            <person name="Petersen C."/>
            <person name="Sorensen T."/>
            <person name="Nielsen M.R."/>
            <person name="Sondergaard T.E."/>
            <person name="Sorensen J.L."/>
            <person name="Fitzpatrick D.A."/>
            <person name="Frisvad J.C."/>
            <person name="Nielsen K.L."/>
        </authorList>
    </citation>
    <scope>NUCLEOTIDE SEQUENCE</scope>
    <source>
        <strain evidence="2">IBT 30728</strain>
    </source>
</reference>
<proteinExistence type="predicted"/>
<comment type="caution">
    <text evidence="2">The sequence shown here is derived from an EMBL/GenBank/DDBJ whole genome shotgun (WGS) entry which is preliminary data.</text>
</comment>
<evidence type="ECO:0000313" key="2">
    <source>
        <dbReference type="EMBL" id="KAJ5475363.1"/>
    </source>
</evidence>
<dbReference type="GeneID" id="81628279"/>
<feature type="region of interest" description="Disordered" evidence="1">
    <location>
        <begin position="1"/>
        <end position="25"/>
    </location>
</feature>
<name>A0A9X0BNG7_9EURO</name>